<comment type="caution">
    <text evidence="3">The sequence shown here is derived from an EMBL/GenBank/DDBJ whole genome shotgun (WGS) entry which is preliminary data.</text>
</comment>
<keyword evidence="4" id="KW-1185">Reference proteome</keyword>
<dbReference type="OrthoDB" id="2634326at2759"/>
<protein>
    <recommendedName>
        <fullName evidence="2">DUF6532 domain-containing protein</fullName>
    </recommendedName>
</protein>
<evidence type="ECO:0000313" key="3">
    <source>
        <dbReference type="EMBL" id="KAF9069383.1"/>
    </source>
</evidence>
<accession>A0A9P5PSU3</accession>
<reference evidence="3" key="1">
    <citation type="submission" date="2020-11" db="EMBL/GenBank/DDBJ databases">
        <authorList>
            <consortium name="DOE Joint Genome Institute"/>
            <person name="Ahrendt S."/>
            <person name="Riley R."/>
            <person name="Andreopoulos W."/>
            <person name="Labutti K."/>
            <person name="Pangilinan J."/>
            <person name="Ruiz-Duenas F.J."/>
            <person name="Barrasa J.M."/>
            <person name="Sanchez-Garcia M."/>
            <person name="Camarero S."/>
            <person name="Miyauchi S."/>
            <person name="Serrano A."/>
            <person name="Linde D."/>
            <person name="Babiker R."/>
            <person name="Drula E."/>
            <person name="Ayuso-Fernandez I."/>
            <person name="Pacheco R."/>
            <person name="Padilla G."/>
            <person name="Ferreira P."/>
            <person name="Barriuso J."/>
            <person name="Kellner H."/>
            <person name="Castanera R."/>
            <person name="Alfaro M."/>
            <person name="Ramirez L."/>
            <person name="Pisabarro A.G."/>
            <person name="Kuo A."/>
            <person name="Tritt A."/>
            <person name="Lipzen A."/>
            <person name="He G."/>
            <person name="Yan M."/>
            <person name="Ng V."/>
            <person name="Cullen D."/>
            <person name="Martin F."/>
            <person name="Rosso M.-N."/>
            <person name="Henrissat B."/>
            <person name="Hibbett D."/>
            <person name="Martinez A.T."/>
            <person name="Grigoriev I.V."/>
        </authorList>
    </citation>
    <scope>NUCLEOTIDE SEQUENCE</scope>
    <source>
        <strain evidence="3">AH 40177</strain>
    </source>
</reference>
<organism evidence="3 4">
    <name type="scientific">Rhodocollybia butyracea</name>
    <dbReference type="NCBI Taxonomy" id="206335"/>
    <lineage>
        <taxon>Eukaryota</taxon>
        <taxon>Fungi</taxon>
        <taxon>Dikarya</taxon>
        <taxon>Basidiomycota</taxon>
        <taxon>Agaricomycotina</taxon>
        <taxon>Agaricomycetes</taxon>
        <taxon>Agaricomycetidae</taxon>
        <taxon>Agaricales</taxon>
        <taxon>Marasmiineae</taxon>
        <taxon>Omphalotaceae</taxon>
        <taxon>Rhodocollybia</taxon>
    </lineage>
</organism>
<evidence type="ECO:0000313" key="4">
    <source>
        <dbReference type="Proteomes" id="UP000772434"/>
    </source>
</evidence>
<sequence>MSHPNQLDGDSVEGCEASPSLPRPLSVQLYVDTDSKTEAFSLTLQYLLLLSDFTSTRVSTTVRTQLDIVELTLRVGFGPEKIHRVQDLALPPIYTMPLKNAILKAYNGLIGIRYPDVQGGILVMLPNMMTIPPLVLNSDNNPQRVRLRRQLHYGEHNILLNAQPINGTLPHHTLIRFPGAGNSTYIFWTLPQEDDFEAIEGQKLSGAPLGLLSSMLIQQLYTEFMNLFTSSFLPSFANNPEIKLLCPRICHLFSQLSVPSLYEQATMRWHIAQRMILLVEAQIVWLNEVQPTFTEPDAWKVHTLRNVVGTITEDPLEVERLYCAGIPIWYYRSLDLKSTIKVQAWVKEDDIPLRVPYSWIDFEDDSPVGPTVYSRSVEVSRNRYRKMAVECWMIAFPAAIFGADLVHKGVDYTSNPTLSSNRNPGHSNLSHTSTSGPSQLSTSLTRSSSVDSHPCKKQKISRNPPVIKRNKFLEPDSPIMPHAFLRWLKAAETVSHEFKQDELPRRGVNRGYVLPEAAVFANHENEVSQQKYFLTYLKIRRVFIAAIDLLGPIACQRSAKDWRRLVSLELHGSLNSETHESAGKLELCREMNEVAARMGSSFSVDLTNLSQAAAIWRDPPGDFRNFFQTRISPVRSLLVQACPPRQKTGKLEDKYDASTREDRNLIIQDSLFSHGPPAFNHSNPRLRQDTLYALFRIMMGWTRSGRPMHIKTISDGERLGSTHVRGTGELKDTDAHSTFLHLVAYLQPSDTNQCEGRCIKDSKCLLQLLSYKVARKLGLLSLPPNLVQKPGSGGEAAVPKAASKAPPKKVDLKAIAIRQKKDAHKKAQQLKDEDIRKRARDMREARTDEEDDDAAAADSQVLDGPDQTPAPSLDDEDQGARRTKTWMHLLTRTQTPFFLTTDLDVHVYTGSDEEPGHKNDNGESAVGTAQDDVDMDVDSPSNEIQVSPSPPSTPLKKPMERIHDCLHSSTSPPSSRSRSSLSSSLVTPPGRRRGGKITEKHFTLRTCRLAILGKKMNRRATATDQPFPTDKHAYNMDILQDLAHEYKGEGDMLAVFTHVLTSVDTQQELVQFMGYARSGFFTNCMAKARDWVPSCFGIPGKMKSTEVKELVAWLLKDGHYKYGEVDIQNKTL</sequence>
<feature type="region of interest" description="Disordered" evidence="1">
    <location>
        <begin position="783"/>
        <end position="879"/>
    </location>
</feature>
<feature type="compositionally biased region" description="Basic and acidic residues" evidence="1">
    <location>
        <begin position="829"/>
        <end position="846"/>
    </location>
</feature>
<dbReference type="InterPro" id="IPR045341">
    <property type="entry name" value="DUF6532"/>
</dbReference>
<feature type="region of interest" description="Disordered" evidence="1">
    <location>
        <begin position="417"/>
        <end position="461"/>
    </location>
</feature>
<dbReference type="EMBL" id="JADNRY010000051">
    <property type="protein sequence ID" value="KAF9069383.1"/>
    <property type="molecule type" value="Genomic_DNA"/>
</dbReference>
<proteinExistence type="predicted"/>
<gene>
    <name evidence="3" type="ORF">BDP27DRAFT_1421018</name>
</gene>
<name>A0A9P5PSU3_9AGAR</name>
<evidence type="ECO:0000259" key="2">
    <source>
        <dbReference type="Pfam" id="PF20149"/>
    </source>
</evidence>
<dbReference type="AlphaFoldDB" id="A0A9P5PSU3"/>
<feature type="compositionally biased region" description="Polar residues" evidence="1">
    <location>
        <begin position="417"/>
        <end position="437"/>
    </location>
</feature>
<feature type="compositionally biased region" description="Low complexity" evidence="1">
    <location>
        <begin position="968"/>
        <end position="989"/>
    </location>
</feature>
<dbReference type="Proteomes" id="UP000772434">
    <property type="component" value="Unassembled WGS sequence"/>
</dbReference>
<feature type="compositionally biased region" description="Basic and acidic residues" evidence="1">
    <location>
        <begin position="957"/>
        <end position="966"/>
    </location>
</feature>
<evidence type="ECO:0000256" key="1">
    <source>
        <dbReference type="SAM" id="MobiDB-lite"/>
    </source>
</evidence>
<dbReference type="Pfam" id="PF20149">
    <property type="entry name" value="DUF6532"/>
    <property type="match status" value="1"/>
</dbReference>
<feature type="compositionally biased region" description="Low complexity" evidence="1">
    <location>
        <begin position="796"/>
        <end position="805"/>
    </location>
</feature>
<feature type="domain" description="DUF6532" evidence="2">
    <location>
        <begin position="1017"/>
        <end position="1129"/>
    </location>
</feature>
<feature type="region of interest" description="Disordered" evidence="1">
    <location>
        <begin position="909"/>
        <end position="998"/>
    </location>
</feature>
<feature type="compositionally biased region" description="Low complexity" evidence="1">
    <location>
        <begin position="438"/>
        <end position="452"/>
    </location>
</feature>